<organism evidence="2">
    <name type="scientific">Arundo donax</name>
    <name type="common">Giant reed</name>
    <name type="synonym">Donax arundinaceus</name>
    <dbReference type="NCBI Taxonomy" id="35708"/>
    <lineage>
        <taxon>Eukaryota</taxon>
        <taxon>Viridiplantae</taxon>
        <taxon>Streptophyta</taxon>
        <taxon>Embryophyta</taxon>
        <taxon>Tracheophyta</taxon>
        <taxon>Spermatophyta</taxon>
        <taxon>Magnoliopsida</taxon>
        <taxon>Liliopsida</taxon>
        <taxon>Poales</taxon>
        <taxon>Poaceae</taxon>
        <taxon>PACMAD clade</taxon>
        <taxon>Arundinoideae</taxon>
        <taxon>Arundineae</taxon>
        <taxon>Arundo</taxon>
    </lineage>
</organism>
<proteinExistence type="predicted"/>
<dbReference type="EMBL" id="GBRH01220192">
    <property type="protein sequence ID" value="JAD77703.1"/>
    <property type="molecule type" value="Transcribed_RNA"/>
</dbReference>
<sequence>MCGCSALMKIARSKNGGWYVKEHVAEHNHHLSETYADKIIWRSHQYIDIQTKQLIKHLRDNNVNLSKVYSIISSFFGSPGNAPFTKRAVRGICAKLARDNADKDVKKTLALFSKLEEDPNFMYNVEVDEKSCIKTLMWTNGRSRLQYEWFGDVITFDTTYKTNLYDMPFGLFIGVNNHFQSIVLGGVLMRNETIQSFKWVFTEFFRLMCGKHPKTTLTDQCRAMEVAIKDVLPNTTHIWCKWHVLCKAKQRIGPMYSKKSEFKKEFHKIVDNMWSIEEFEQAWQQMLDKYKLHKNAFLEHIYDTRNRWAKPWLKGIFCAKQTSTQRSESGNSMIKRYAGRSCPMHQFVQMYQRLQFDQECDESMEDQLSKLGGRRVIYNIPLEAHAAQIYTRNMYEKFCDLIFFDSGDFIAMEIIPR</sequence>
<evidence type="ECO:0000259" key="1">
    <source>
        <dbReference type="Pfam" id="PF10551"/>
    </source>
</evidence>
<accession>A0A0A9CTF0</accession>
<protein>
    <recommendedName>
        <fullName evidence="1">MULE transposase domain-containing protein</fullName>
    </recommendedName>
</protein>
<reference evidence="2" key="2">
    <citation type="journal article" date="2015" name="Data Brief">
        <title>Shoot transcriptome of the giant reed, Arundo donax.</title>
        <authorList>
            <person name="Barrero R.A."/>
            <person name="Guerrero F.D."/>
            <person name="Moolhuijzen P."/>
            <person name="Goolsby J.A."/>
            <person name="Tidwell J."/>
            <person name="Bellgard S.E."/>
            <person name="Bellgard M.I."/>
        </authorList>
    </citation>
    <scope>NUCLEOTIDE SEQUENCE</scope>
    <source>
        <tissue evidence="2">Shoot tissue taken approximately 20 cm above the soil surface</tissue>
    </source>
</reference>
<feature type="domain" description="MULE transposase" evidence="1">
    <location>
        <begin position="153"/>
        <end position="245"/>
    </location>
</feature>
<dbReference type="AlphaFoldDB" id="A0A0A9CTF0"/>
<dbReference type="Pfam" id="PF10551">
    <property type="entry name" value="MULE"/>
    <property type="match status" value="1"/>
</dbReference>
<name>A0A0A9CTF0_ARUDO</name>
<reference evidence="2" key="1">
    <citation type="submission" date="2014-09" db="EMBL/GenBank/DDBJ databases">
        <authorList>
            <person name="Magalhaes I.L.F."/>
            <person name="Oliveira U."/>
            <person name="Santos F.R."/>
            <person name="Vidigal T.H.D.A."/>
            <person name="Brescovit A.D."/>
            <person name="Santos A.J."/>
        </authorList>
    </citation>
    <scope>NUCLEOTIDE SEQUENCE</scope>
    <source>
        <tissue evidence="2">Shoot tissue taken approximately 20 cm above the soil surface</tissue>
    </source>
</reference>
<dbReference type="PANTHER" id="PTHR47718">
    <property type="entry name" value="OS01G0519700 PROTEIN"/>
    <property type="match status" value="1"/>
</dbReference>
<dbReference type="InterPro" id="IPR018289">
    <property type="entry name" value="MULE_transposase_dom"/>
</dbReference>
<evidence type="ECO:0000313" key="2">
    <source>
        <dbReference type="EMBL" id="JAD77703.1"/>
    </source>
</evidence>